<accession>A0A951UCA1</accession>
<sequence>MPVPINACSGKRFRNAIASNKKNQCLTVRHWISLFQGIIWSRTAFTRLYSGDCLPTSSAAKMRSALALSEPLRREQQVSRL</sequence>
<evidence type="ECO:0000313" key="1">
    <source>
        <dbReference type="EMBL" id="MBW4547722.1"/>
    </source>
</evidence>
<protein>
    <submittedName>
        <fullName evidence="1">Uncharacterized protein</fullName>
    </submittedName>
</protein>
<organism evidence="1 2">
    <name type="scientific">Symplocastrum torsivum CPER-KK1</name>
    <dbReference type="NCBI Taxonomy" id="450513"/>
    <lineage>
        <taxon>Bacteria</taxon>
        <taxon>Bacillati</taxon>
        <taxon>Cyanobacteriota</taxon>
        <taxon>Cyanophyceae</taxon>
        <taxon>Oscillatoriophycideae</taxon>
        <taxon>Oscillatoriales</taxon>
        <taxon>Microcoleaceae</taxon>
        <taxon>Symplocastrum</taxon>
    </lineage>
</organism>
<reference evidence="1" key="1">
    <citation type="submission" date="2021-05" db="EMBL/GenBank/DDBJ databases">
        <authorList>
            <person name="Pietrasiak N."/>
            <person name="Ward R."/>
            <person name="Stajich J.E."/>
            <person name="Kurbessoian T."/>
        </authorList>
    </citation>
    <scope>NUCLEOTIDE SEQUENCE</scope>
    <source>
        <strain evidence="1">CPER-KK1</strain>
    </source>
</reference>
<comment type="caution">
    <text evidence="1">The sequence shown here is derived from an EMBL/GenBank/DDBJ whole genome shotgun (WGS) entry which is preliminary data.</text>
</comment>
<dbReference type="EMBL" id="JAHHIF010000047">
    <property type="protein sequence ID" value="MBW4547722.1"/>
    <property type="molecule type" value="Genomic_DNA"/>
</dbReference>
<dbReference type="AlphaFoldDB" id="A0A951UCA1"/>
<gene>
    <name evidence="1" type="ORF">KME25_25255</name>
</gene>
<proteinExistence type="predicted"/>
<dbReference type="Proteomes" id="UP000753908">
    <property type="component" value="Unassembled WGS sequence"/>
</dbReference>
<name>A0A951UCA1_9CYAN</name>
<evidence type="ECO:0000313" key="2">
    <source>
        <dbReference type="Proteomes" id="UP000753908"/>
    </source>
</evidence>
<reference evidence="1" key="2">
    <citation type="journal article" date="2022" name="Microbiol. Resour. Announc.">
        <title>Metagenome Sequencing to Explore Phylogenomics of Terrestrial Cyanobacteria.</title>
        <authorList>
            <person name="Ward R.D."/>
            <person name="Stajich J.E."/>
            <person name="Johansen J.R."/>
            <person name="Huntemann M."/>
            <person name="Clum A."/>
            <person name="Foster B."/>
            <person name="Foster B."/>
            <person name="Roux S."/>
            <person name="Palaniappan K."/>
            <person name="Varghese N."/>
            <person name="Mukherjee S."/>
            <person name="Reddy T.B.K."/>
            <person name="Daum C."/>
            <person name="Copeland A."/>
            <person name="Chen I.A."/>
            <person name="Ivanova N.N."/>
            <person name="Kyrpides N.C."/>
            <person name="Shapiro N."/>
            <person name="Eloe-Fadrosh E.A."/>
            <person name="Pietrasiak N."/>
        </authorList>
    </citation>
    <scope>NUCLEOTIDE SEQUENCE</scope>
    <source>
        <strain evidence="1">CPER-KK1</strain>
    </source>
</reference>